<protein>
    <submittedName>
        <fullName evidence="2">Transmembrane protein 214-A isoform 1</fullName>
    </submittedName>
</protein>
<dbReference type="Pfam" id="PF10151">
    <property type="entry name" value="TMEM214"/>
    <property type="match status" value="1"/>
</dbReference>
<accession>A0A5B6V9Y1</accession>
<dbReference type="OrthoDB" id="10022292at2759"/>
<feature type="compositionally biased region" description="Basic and acidic residues" evidence="1">
    <location>
        <begin position="1"/>
        <end position="19"/>
    </location>
</feature>
<evidence type="ECO:0000313" key="2">
    <source>
        <dbReference type="EMBL" id="KAA3466002.1"/>
    </source>
</evidence>
<feature type="region of interest" description="Disordered" evidence="1">
    <location>
        <begin position="1"/>
        <end position="52"/>
    </location>
</feature>
<dbReference type="AlphaFoldDB" id="A0A5B6V9Y1"/>
<evidence type="ECO:0000256" key="1">
    <source>
        <dbReference type="SAM" id="MobiDB-lite"/>
    </source>
</evidence>
<keyword evidence="2" id="KW-0812">Transmembrane</keyword>
<dbReference type="EMBL" id="SMMG02000007">
    <property type="protein sequence ID" value="KAA3466002.1"/>
    <property type="molecule type" value="Genomic_DNA"/>
</dbReference>
<keyword evidence="2" id="KW-0472">Membrane</keyword>
<dbReference type="GO" id="GO:0005794">
    <property type="term" value="C:Golgi apparatus"/>
    <property type="evidence" value="ECO:0007669"/>
    <property type="project" value="TreeGrafter"/>
</dbReference>
<proteinExistence type="predicted"/>
<reference evidence="2" key="1">
    <citation type="submission" date="2019-08" db="EMBL/GenBank/DDBJ databases">
        <authorList>
            <person name="Liu F."/>
        </authorList>
    </citation>
    <scope>NUCLEOTIDE SEQUENCE [LARGE SCALE GENOMIC DNA]</scope>
    <source>
        <strain evidence="2">PA1801</strain>
        <tissue evidence="2">Leaf</tissue>
    </source>
</reference>
<sequence length="612" mass="68100">MESVDLHETTNANHVDHGWQKVSYPKRQRKTKPNAYPNLPRPNGTLTSGSARVFRSLEQQSEDRRRRIVEAQRAYVVAAIDADAKPKPKRSVIDDSDDDDGSDLDGVKPNEKPADEEKKAKQKKPKKPKVTVVEAAAKIDPTDLSAYLAELNGEQQEIQMQKFADYYGKAFQLVVAGQFPWLKLFRESTVAKLADMSIRFLLVSIDLCLTLYYIFYFSDQSEFVLQQIPLSHISDAVYKTSADWISQRSLEALGFFVLWSSDIILEVLAAQQASAKGSKKGAQQTSLKSKVGIFVALAMVLQRKPDALISVLPKLRENSKSQGQDKLPIFVWTIVQASKGDLAVGLYSWAHLLLPVLSSKNCNPQSRDLILQLVERILSVSKARSILVNNAVRKGERLVPPSSFEILMRATFPASSSRGKATERFEAIYPTVKEVALAGAHGSKAMRQAALQMFAFAIKAAGESSLELSKEAAGIVIWCLNQNAECYKQWDKVYLDNLEASVSVLRRLSDEWKEHSTKLTTLDPLRETIKNFRNKNEKEMGNEADAATQALFQDADKYCKLIAGRLSRGPGCLKALAFLIVAFGVGAAVVAPNMDDWDWNKLYVVISSQIPV</sequence>
<name>A0A5B6V9Y1_9ROSI</name>
<feature type="compositionally biased region" description="Basic residues" evidence="1">
    <location>
        <begin position="120"/>
        <end position="129"/>
    </location>
</feature>
<feature type="compositionally biased region" description="Acidic residues" evidence="1">
    <location>
        <begin position="94"/>
        <end position="103"/>
    </location>
</feature>
<dbReference type="GO" id="GO:0005783">
    <property type="term" value="C:endoplasmic reticulum"/>
    <property type="evidence" value="ECO:0007669"/>
    <property type="project" value="TreeGrafter"/>
</dbReference>
<dbReference type="InterPro" id="IPR019308">
    <property type="entry name" value="TMEM214"/>
</dbReference>
<dbReference type="PANTHER" id="PTHR13448">
    <property type="entry name" value="TRANSMEMBRANE PROTEIN 214"/>
    <property type="match status" value="1"/>
</dbReference>
<evidence type="ECO:0000313" key="3">
    <source>
        <dbReference type="Proteomes" id="UP000325315"/>
    </source>
</evidence>
<feature type="compositionally biased region" description="Basic and acidic residues" evidence="1">
    <location>
        <begin position="105"/>
        <end position="119"/>
    </location>
</feature>
<dbReference type="PANTHER" id="PTHR13448:SF14">
    <property type="entry name" value="F26K24.17 PROTEIN"/>
    <property type="match status" value="1"/>
</dbReference>
<keyword evidence="3" id="KW-1185">Reference proteome</keyword>
<feature type="region of interest" description="Disordered" evidence="1">
    <location>
        <begin position="86"/>
        <end position="129"/>
    </location>
</feature>
<gene>
    <name evidence="2" type="ORF">EPI10_001131</name>
</gene>
<organism evidence="2 3">
    <name type="scientific">Gossypium australe</name>
    <dbReference type="NCBI Taxonomy" id="47621"/>
    <lineage>
        <taxon>Eukaryota</taxon>
        <taxon>Viridiplantae</taxon>
        <taxon>Streptophyta</taxon>
        <taxon>Embryophyta</taxon>
        <taxon>Tracheophyta</taxon>
        <taxon>Spermatophyta</taxon>
        <taxon>Magnoliopsida</taxon>
        <taxon>eudicotyledons</taxon>
        <taxon>Gunneridae</taxon>
        <taxon>Pentapetalae</taxon>
        <taxon>rosids</taxon>
        <taxon>malvids</taxon>
        <taxon>Malvales</taxon>
        <taxon>Malvaceae</taxon>
        <taxon>Malvoideae</taxon>
        <taxon>Gossypium</taxon>
    </lineage>
</organism>
<dbReference type="Proteomes" id="UP000325315">
    <property type="component" value="Unassembled WGS sequence"/>
</dbReference>
<comment type="caution">
    <text evidence="2">The sequence shown here is derived from an EMBL/GenBank/DDBJ whole genome shotgun (WGS) entry which is preliminary data.</text>
</comment>